<evidence type="ECO:0000313" key="2">
    <source>
        <dbReference type="Proteomes" id="UP000765509"/>
    </source>
</evidence>
<dbReference type="AlphaFoldDB" id="A0A9Q3F8A7"/>
<organism evidence="1 2">
    <name type="scientific">Austropuccinia psidii MF-1</name>
    <dbReference type="NCBI Taxonomy" id="1389203"/>
    <lineage>
        <taxon>Eukaryota</taxon>
        <taxon>Fungi</taxon>
        <taxon>Dikarya</taxon>
        <taxon>Basidiomycota</taxon>
        <taxon>Pucciniomycotina</taxon>
        <taxon>Pucciniomycetes</taxon>
        <taxon>Pucciniales</taxon>
        <taxon>Sphaerophragmiaceae</taxon>
        <taxon>Austropuccinia</taxon>
    </lineage>
</organism>
<proteinExistence type="predicted"/>
<accession>A0A9Q3F8A7</accession>
<sequence>MRSNCISAASEFLANFKDDTSDHREFNRKYTSSLERGFASALSVAAFLKWVEPDIFRGSLSLELGRDRAFNLMRSAQM</sequence>
<protein>
    <submittedName>
        <fullName evidence="1">Uncharacterized protein</fullName>
    </submittedName>
</protein>
<dbReference type="EMBL" id="AVOT02038407">
    <property type="protein sequence ID" value="MBW0533278.1"/>
    <property type="molecule type" value="Genomic_DNA"/>
</dbReference>
<name>A0A9Q3F8A7_9BASI</name>
<dbReference type="Proteomes" id="UP000765509">
    <property type="component" value="Unassembled WGS sequence"/>
</dbReference>
<gene>
    <name evidence="1" type="ORF">O181_072993</name>
</gene>
<comment type="caution">
    <text evidence="1">The sequence shown here is derived from an EMBL/GenBank/DDBJ whole genome shotgun (WGS) entry which is preliminary data.</text>
</comment>
<reference evidence="1" key="1">
    <citation type="submission" date="2021-03" db="EMBL/GenBank/DDBJ databases">
        <title>Draft genome sequence of rust myrtle Austropuccinia psidii MF-1, a brazilian biotype.</title>
        <authorList>
            <person name="Quecine M.C."/>
            <person name="Pachon D.M.R."/>
            <person name="Bonatelli M.L."/>
            <person name="Correr F.H."/>
            <person name="Franceschini L.M."/>
            <person name="Leite T.F."/>
            <person name="Margarido G.R.A."/>
            <person name="Almeida C.A."/>
            <person name="Ferrarezi J.A."/>
            <person name="Labate C.A."/>
        </authorList>
    </citation>
    <scope>NUCLEOTIDE SEQUENCE</scope>
    <source>
        <strain evidence="1">MF-1</strain>
    </source>
</reference>
<evidence type="ECO:0000313" key="1">
    <source>
        <dbReference type="EMBL" id="MBW0533278.1"/>
    </source>
</evidence>
<keyword evidence="2" id="KW-1185">Reference proteome</keyword>